<reference evidence="3 4" key="1">
    <citation type="submission" date="2019-05" db="EMBL/GenBank/DDBJ databases">
        <title>Kocuria coralli sp. nov., a novel actinobacterium isolated from coral reef seawater.</title>
        <authorList>
            <person name="Li J."/>
        </authorList>
    </citation>
    <scope>NUCLEOTIDE SEQUENCE [LARGE SCALE GENOMIC DNA]</scope>
    <source>
        <strain evidence="3 4">SCSIO 13007</strain>
    </source>
</reference>
<sequence>MTILLGLGPNERSDAAIALGAVLAHTFASPLLVSAVTPVPWPPDPYQGDIEYLKLQEESAEETLERARSRIGETVEAEYAVETAPSVATGMVAAAERCEATLVALGSATSGVPGRVSLGSVAERLLHTLDVPVCIAPSGYSPPPGSAFSRVTVGFGRADHDSRLLASALEWAQRLDIPLRVVCFAVRPGNTKAYSIESSADDLVVEQWVEPLRQRIGEAIVSAGGDPTAVEVVVGIGTSWEEAVGAVPWSPTELLAVGSTLSLARRFLLGSHAAKIVRHSPVPILTVARR</sequence>
<dbReference type="Gene3D" id="3.40.50.620">
    <property type="entry name" value="HUPs"/>
    <property type="match status" value="2"/>
</dbReference>
<gene>
    <name evidence="3" type="ORF">FCK90_03215</name>
</gene>
<dbReference type="CDD" id="cd00293">
    <property type="entry name" value="USP-like"/>
    <property type="match status" value="2"/>
</dbReference>
<feature type="domain" description="UspA" evidence="2">
    <location>
        <begin position="148"/>
        <end position="287"/>
    </location>
</feature>
<proteinExistence type="inferred from homology"/>
<name>A0A5J5L1G2_9MICC</name>
<evidence type="ECO:0000313" key="4">
    <source>
        <dbReference type="Proteomes" id="UP000325957"/>
    </source>
</evidence>
<evidence type="ECO:0000313" key="3">
    <source>
        <dbReference type="EMBL" id="KAA9395418.1"/>
    </source>
</evidence>
<dbReference type="SUPFAM" id="SSF52402">
    <property type="entry name" value="Adenine nucleotide alpha hydrolases-like"/>
    <property type="match status" value="2"/>
</dbReference>
<dbReference type="PANTHER" id="PTHR46268:SF6">
    <property type="entry name" value="UNIVERSAL STRESS PROTEIN UP12"/>
    <property type="match status" value="1"/>
</dbReference>
<dbReference type="PANTHER" id="PTHR46268">
    <property type="entry name" value="STRESS RESPONSE PROTEIN NHAX"/>
    <property type="match status" value="1"/>
</dbReference>
<accession>A0A5J5L1G2</accession>
<keyword evidence="4" id="KW-1185">Reference proteome</keyword>
<dbReference type="RefSeq" id="WP_158032843.1">
    <property type="nucleotide sequence ID" value="NZ_ML708611.1"/>
</dbReference>
<dbReference type="Proteomes" id="UP000325957">
    <property type="component" value="Unassembled WGS sequence"/>
</dbReference>
<dbReference type="Pfam" id="PF00582">
    <property type="entry name" value="Usp"/>
    <property type="match status" value="2"/>
</dbReference>
<dbReference type="InterPro" id="IPR006016">
    <property type="entry name" value="UspA"/>
</dbReference>
<dbReference type="InterPro" id="IPR014729">
    <property type="entry name" value="Rossmann-like_a/b/a_fold"/>
</dbReference>
<evidence type="ECO:0000259" key="2">
    <source>
        <dbReference type="Pfam" id="PF00582"/>
    </source>
</evidence>
<feature type="domain" description="UspA" evidence="2">
    <location>
        <begin position="2"/>
        <end position="136"/>
    </location>
</feature>
<evidence type="ECO:0000256" key="1">
    <source>
        <dbReference type="ARBA" id="ARBA00008791"/>
    </source>
</evidence>
<dbReference type="AlphaFoldDB" id="A0A5J5L1G2"/>
<comment type="similarity">
    <text evidence="1">Belongs to the universal stress protein A family.</text>
</comment>
<dbReference type="OrthoDB" id="5242641at2"/>
<dbReference type="EMBL" id="SZWF01000002">
    <property type="protein sequence ID" value="KAA9395418.1"/>
    <property type="molecule type" value="Genomic_DNA"/>
</dbReference>
<comment type="caution">
    <text evidence="3">The sequence shown here is derived from an EMBL/GenBank/DDBJ whole genome shotgun (WGS) entry which is preliminary data.</text>
</comment>
<protein>
    <submittedName>
        <fullName evidence="3">Universal stress protein</fullName>
    </submittedName>
</protein>
<organism evidence="3 4">
    <name type="scientific">Kocuria coralli</name>
    <dbReference type="NCBI Taxonomy" id="1461025"/>
    <lineage>
        <taxon>Bacteria</taxon>
        <taxon>Bacillati</taxon>
        <taxon>Actinomycetota</taxon>
        <taxon>Actinomycetes</taxon>
        <taxon>Micrococcales</taxon>
        <taxon>Micrococcaceae</taxon>
        <taxon>Kocuria</taxon>
    </lineage>
</organism>